<reference evidence="1" key="1">
    <citation type="submission" date="2022-06" db="EMBL/GenBank/DDBJ databases">
        <authorList>
            <person name="Legras J.-L."/>
            <person name="Devillers H."/>
            <person name="Grondin C."/>
        </authorList>
    </citation>
    <scope>NUCLEOTIDE SEQUENCE</scope>
    <source>
        <strain evidence="1">CLIB 1444</strain>
    </source>
</reference>
<gene>
    <name evidence="1" type="ORF">CLIB1444_07S01794</name>
</gene>
<accession>A0ACA9YAA9</accession>
<dbReference type="EMBL" id="CALSDN010000007">
    <property type="protein sequence ID" value="CAH6721758.1"/>
    <property type="molecule type" value="Genomic_DNA"/>
</dbReference>
<comment type="caution">
    <text evidence="1">The sequence shown here is derived from an EMBL/GenBank/DDBJ whole genome shotgun (WGS) entry which is preliminary data.</text>
</comment>
<protein>
    <submittedName>
        <fullName evidence="1">37S ribosomal protein S17, mitochondrial</fullName>
    </submittedName>
</protein>
<evidence type="ECO:0000313" key="1">
    <source>
        <dbReference type="EMBL" id="CAH6721758.1"/>
    </source>
</evidence>
<keyword evidence="1" id="KW-0689">Ribosomal protein</keyword>
<dbReference type="Proteomes" id="UP001152531">
    <property type="component" value="Unassembled WGS sequence"/>
</dbReference>
<proteinExistence type="predicted"/>
<sequence>MARQNFIGLVVSQGKMHKTVKVRVQSKTYDKKINKDVLRRKDYLVHDEGNLCKEGDIVRIEAIPKISARKYFAIAEIKVDKGQQFALYETLAKKKVAEEEKSLVNEFINRRNELETTINKVEDLKILDRIVNKAKNSSETDRENLVKEINDIKQKYNIKSWPNVEPVLDLDISKASKDLSIIENRYTHIHKILETLMSPEYNDKKVEILTQVSKKDIEDLKPNVQKNLLRKFILDPKNECPVSL</sequence>
<organism evidence="1 2">
    <name type="scientific">[Candida] jaroonii</name>
    <dbReference type="NCBI Taxonomy" id="467808"/>
    <lineage>
        <taxon>Eukaryota</taxon>
        <taxon>Fungi</taxon>
        <taxon>Dikarya</taxon>
        <taxon>Ascomycota</taxon>
        <taxon>Saccharomycotina</taxon>
        <taxon>Pichiomycetes</taxon>
        <taxon>Debaryomycetaceae</taxon>
        <taxon>Yamadazyma</taxon>
    </lineage>
</organism>
<keyword evidence="1" id="KW-0687">Ribonucleoprotein</keyword>
<evidence type="ECO:0000313" key="2">
    <source>
        <dbReference type="Proteomes" id="UP001152531"/>
    </source>
</evidence>
<name>A0ACA9YAA9_9ASCO</name>
<keyword evidence="2" id="KW-1185">Reference proteome</keyword>